<dbReference type="EMBL" id="JAWDGP010002766">
    <property type="protein sequence ID" value="KAK3780019.1"/>
    <property type="molecule type" value="Genomic_DNA"/>
</dbReference>
<keyword evidence="2" id="KW-1185">Reference proteome</keyword>
<evidence type="ECO:0000313" key="2">
    <source>
        <dbReference type="Proteomes" id="UP001283361"/>
    </source>
</evidence>
<dbReference type="Proteomes" id="UP001283361">
    <property type="component" value="Unassembled WGS sequence"/>
</dbReference>
<gene>
    <name evidence="1" type="ORF">RRG08_029713</name>
</gene>
<name>A0AAE1A2G1_9GAST</name>
<reference evidence="1" key="1">
    <citation type="journal article" date="2023" name="G3 (Bethesda)">
        <title>A reference genome for the long-term kleptoplast-retaining sea slug Elysia crispata morphotype clarki.</title>
        <authorList>
            <person name="Eastman K.E."/>
            <person name="Pendleton A.L."/>
            <person name="Shaikh M.A."/>
            <person name="Suttiyut T."/>
            <person name="Ogas R."/>
            <person name="Tomko P."/>
            <person name="Gavelis G."/>
            <person name="Widhalm J.R."/>
            <person name="Wisecaver J.H."/>
        </authorList>
    </citation>
    <scope>NUCLEOTIDE SEQUENCE</scope>
    <source>
        <strain evidence="1">ECLA1</strain>
    </source>
</reference>
<comment type="caution">
    <text evidence="1">The sequence shown here is derived from an EMBL/GenBank/DDBJ whole genome shotgun (WGS) entry which is preliminary data.</text>
</comment>
<protein>
    <submittedName>
        <fullName evidence="1">Uncharacterized protein</fullName>
    </submittedName>
</protein>
<sequence>MTSNVNAHFHFSSVGEVSRHEMPLPPSAGCASTAFLTHAPFSAFDANKKSRILLDFLDPGLARPRTSADHRDSMRCRLGTVVESRGYFESVSKDFRRSRHLLNVRAEPSQQRQFHHLHAILTDKQV</sequence>
<dbReference type="AlphaFoldDB" id="A0AAE1A2G1"/>
<evidence type="ECO:0000313" key="1">
    <source>
        <dbReference type="EMBL" id="KAK3780019.1"/>
    </source>
</evidence>
<accession>A0AAE1A2G1</accession>
<proteinExistence type="predicted"/>
<organism evidence="1 2">
    <name type="scientific">Elysia crispata</name>
    <name type="common">lettuce slug</name>
    <dbReference type="NCBI Taxonomy" id="231223"/>
    <lineage>
        <taxon>Eukaryota</taxon>
        <taxon>Metazoa</taxon>
        <taxon>Spiralia</taxon>
        <taxon>Lophotrochozoa</taxon>
        <taxon>Mollusca</taxon>
        <taxon>Gastropoda</taxon>
        <taxon>Heterobranchia</taxon>
        <taxon>Euthyneura</taxon>
        <taxon>Panpulmonata</taxon>
        <taxon>Sacoglossa</taxon>
        <taxon>Placobranchoidea</taxon>
        <taxon>Plakobranchidae</taxon>
        <taxon>Elysia</taxon>
    </lineage>
</organism>